<feature type="compositionally biased region" description="Low complexity" evidence="1">
    <location>
        <begin position="95"/>
        <end position="122"/>
    </location>
</feature>
<protein>
    <submittedName>
        <fullName evidence="2">Uncharacterized protein</fullName>
    </submittedName>
</protein>
<accession>A0AAE1NKD9</accession>
<dbReference type="EMBL" id="JAWZYT010005127">
    <property type="protein sequence ID" value="KAK4291538.1"/>
    <property type="molecule type" value="Genomic_DNA"/>
</dbReference>
<feature type="compositionally biased region" description="Basic residues" evidence="1">
    <location>
        <begin position="123"/>
        <end position="132"/>
    </location>
</feature>
<feature type="compositionally biased region" description="Pro residues" evidence="1">
    <location>
        <begin position="189"/>
        <end position="205"/>
    </location>
</feature>
<comment type="caution">
    <text evidence="2">The sequence shown here is derived from an EMBL/GenBank/DDBJ whole genome shotgun (WGS) entry which is preliminary data.</text>
</comment>
<evidence type="ECO:0000256" key="1">
    <source>
        <dbReference type="SAM" id="MobiDB-lite"/>
    </source>
</evidence>
<reference evidence="2" key="1">
    <citation type="submission" date="2023-11" db="EMBL/GenBank/DDBJ databases">
        <title>Genome assemblies of two species of porcelain crab, Petrolisthes cinctipes and Petrolisthes manimaculis (Anomura: Porcellanidae).</title>
        <authorList>
            <person name="Angst P."/>
        </authorList>
    </citation>
    <scope>NUCLEOTIDE SEQUENCE</scope>
    <source>
        <strain evidence="2">PB745_02</strain>
        <tissue evidence="2">Gill</tissue>
    </source>
</reference>
<dbReference type="AlphaFoldDB" id="A0AAE1NKD9"/>
<organism evidence="2 3">
    <name type="scientific">Petrolisthes manimaculis</name>
    <dbReference type="NCBI Taxonomy" id="1843537"/>
    <lineage>
        <taxon>Eukaryota</taxon>
        <taxon>Metazoa</taxon>
        <taxon>Ecdysozoa</taxon>
        <taxon>Arthropoda</taxon>
        <taxon>Crustacea</taxon>
        <taxon>Multicrustacea</taxon>
        <taxon>Malacostraca</taxon>
        <taxon>Eumalacostraca</taxon>
        <taxon>Eucarida</taxon>
        <taxon>Decapoda</taxon>
        <taxon>Pleocyemata</taxon>
        <taxon>Anomura</taxon>
        <taxon>Galatheoidea</taxon>
        <taxon>Porcellanidae</taxon>
        <taxon>Petrolisthes</taxon>
    </lineage>
</organism>
<sequence>MDIYNITLDLHHQRARILGTSPQSIDGADNRWKELRNLEAAKEFCNEVVPPHAAPRWTPPPCSHRGVRHGCLARPLHLTPHPHSHPMHPLHPTPLFHPRLHPTSPTHTSTPHSNASTPTPRTQTHHSTHPHPPHAPTLPTTALVPLSYPPPFPHPSSRLMPRAPPLAPNPCPFSHRLTLRTHSHTTTLPPHPTPSFPPSPNQMSQ</sequence>
<feature type="compositionally biased region" description="Pro residues" evidence="1">
    <location>
        <begin position="162"/>
        <end position="171"/>
    </location>
</feature>
<dbReference type="Proteomes" id="UP001292094">
    <property type="component" value="Unassembled WGS sequence"/>
</dbReference>
<name>A0AAE1NKD9_9EUCA</name>
<evidence type="ECO:0000313" key="3">
    <source>
        <dbReference type="Proteomes" id="UP001292094"/>
    </source>
</evidence>
<feature type="region of interest" description="Disordered" evidence="1">
    <location>
        <begin position="95"/>
        <end position="205"/>
    </location>
</feature>
<evidence type="ECO:0000313" key="2">
    <source>
        <dbReference type="EMBL" id="KAK4291538.1"/>
    </source>
</evidence>
<gene>
    <name evidence="2" type="ORF">Pmani_035648</name>
</gene>
<proteinExistence type="predicted"/>
<keyword evidence="3" id="KW-1185">Reference proteome</keyword>
<feature type="compositionally biased region" description="Low complexity" evidence="1">
    <location>
        <begin position="137"/>
        <end position="146"/>
    </location>
</feature>